<feature type="non-terminal residue" evidence="2">
    <location>
        <position position="1"/>
    </location>
</feature>
<keyword evidence="3" id="KW-1185">Reference proteome</keyword>
<dbReference type="Pfam" id="PF08969">
    <property type="entry name" value="USP8_dimer"/>
    <property type="match status" value="1"/>
</dbReference>
<organism evidence="2 3">
    <name type="scientific">Allacma fusca</name>
    <dbReference type="NCBI Taxonomy" id="39272"/>
    <lineage>
        <taxon>Eukaryota</taxon>
        <taxon>Metazoa</taxon>
        <taxon>Ecdysozoa</taxon>
        <taxon>Arthropoda</taxon>
        <taxon>Hexapoda</taxon>
        <taxon>Collembola</taxon>
        <taxon>Symphypleona</taxon>
        <taxon>Sminthuridae</taxon>
        <taxon>Allacma</taxon>
    </lineage>
</organism>
<sequence>MKAKPLYLASNLEELNKKTLMPQKVYSQAPKLQLNCVEKLLEEGRIKEVREKDEEQAYIKYMKSWDIIQHAFKNPKLPKGDRDYFEKLHNMDSISEKCQKLSDSLKKRYHLYVRDMPITDLMTLIEAKTLEILIIDCRSASDYTDAHIDHPNCISVPSELLMQGYSAKKIGESLRAQCQASYVDWSKRERFEKIILYDWNSSFEHQGPALQVVYDAITK</sequence>
<dbReference type="OrthoDB" id="292964at2759"/>
<accession>A0A8J2JXI0</accession>
<dbReference type="Proteomes" id="UP000708208">
    <property type="component" value="Unassembled WGS sequence"/>
</dbReference>
<reference evidence="2" key="1">
    <citation type="submission" date="2021-06" db="EMBL/GenBank/DDBJ databases">
        <authorList>
            <person name="Hodson N. C."/>
            <person name="Mongue J. A."/>
            <person name="Jaron S. K."/>
        </authorList>
    </citation>
    <scope>NUCLEOTIDE SEQUENCE</scope>
</reference>
<name>A0A8J2JXI0_9HEXA</name>
<comment type="caution">
    <text evidence="2">The sequence shown here is derived from an EMBL/GenBank/DDBJ whole genome shotgun (WGS) entry which is preliminary data.</text>
</comment>
<feature type="domain" description="USP8 dimerisation" evidence="1">
    <location>
        <begin position="2"/>
        <end position="110"/>
    </location>
</feature>
<protein>
    <recommendedName>
        <fullName evidence="1">USP8 dimerisation domain-containing protein</fullName>
    </recommendedName>
</protein>
<dbReference type="AlphaFoldDB" id="A0A8J2JXI0"/>
<dbReference type="InterPro" id="IPR015063">
    <property type="entry name" value="USP8_dimer"/>
</dbReference>
<evidence type="ECO:0000313" key="2">
    <source>
        <dbReference type="EMBL" id="CAG7723825.1"/>
    </source>
</evidence>
<evidence type="ECO:0000313" key="3">
    <source>
        <dbReference type="Proteomes" id="UP000708208"/>
    </source>
</evidence>
<evidence type="ECO:0000259" key="1">
    <source>
        <dbReference type="Pfam" id="PF08969"/>
    </source>
</evidence>
<dbReference type="GO" id="GO:0016579">
    <property type="term" value="P:protein deubiquitination"/>
    <property type="evidence" value="ECO:0007669"/>
    <property type="project" value="UniProtKB-ARBA"/>
</dbReference>
<gene>
    <name evidence="2" type="ORF">AFUS01_LOCUS12886</name>
</gene>
<proteinExistence type="predicted"/>
<dbReference type="EMBL" id="CAJVCH010102906">
    <property type="protein sequence ID" value="CAG7723825.1"/>
    <property type="molecule type" value="Genomic_DNA"/>
</dbReference>